<dbReference type="Gene3D" id="3.40.390.10">
    <property type="entry name" value="Collagenase (Catalytic Domain)"/>
    <property type="match status" value="1"/>
</dbReference>
<reference evidence="3" key="1">
    <citation type="submission" date="2020-08" db="EMBL/GenBank/DDBJ databases">
        <title>Novel species isolated from subtropical streams in China.</title>
        <authorList>
            <person name="Lu H."/>
        </authorList>
    </citation>
    <scope>NUCLEOTIDE SEQUENCE</scope>
    <source>
        <strain evidence="3">LX22W</strain>
    </source>
</reference>
<dbReference type="InterPro" id="IPR006026">
    <property type="entry name" value="Peptidase_Metallo"/>
</dbReference>
<sequence>MPTTIPEQKETVIPFPYSGDYRVDVLLDSLSARWNVRDKVGTPTKVTFSFMSVSPSYADAEDQTGFQPFNETQKTVTREILELISQQIGIDFIEVGDTATNFGQLRFGNNSQGKTSAGYAYQPGFSDTAGDLYINADSSMAMNNLVPGSFSWSTLVHEIGHTLGLKHPGNYNAGETSTPVVENLLASSEDNARNTIMSYVEVAQGQERVFFGKYDMLALRFLYGGRAFHTADDVYRFSDSDGNKLLLINDTAGIDTIDLSGLTQGKVTSIDVKTGAVLRQEGATISLVPGADSSIGWFGDYWASSGSTSSGPAVKNVSIDYNTLIENVTGSRFDDTIIGNQLDNRIEGGLGADIIDGGLGIDTAVFSGKRNDYSMTGLSVGNSLDMSIRNKSSTTDRDVTISVERYDFRDMRVDLSIGDTARSVGATAVKNIAELYVAYFNRIPDSEGMNYWLKQYKSGASIETIGKSFYAAAISPTFSALTGYSSSMSNIDFIRTIYKNVLGRNEVDQGGLDYWSTALSKPEGSSGAETRGTLINTILNAAHGFKNDATYGWVANLLDNKYTVANYFAIQQGISYFTPEENYQRGVAIAAAVTPSDTTVAIGLIGVSDPGFIL</sequence>
<dbReference type="InterPro" id="IPR011049">
    <property type="entry name" value="Serralysin-like_metalloprot_C"/>
</dbReference>
<dbReference type="RefSeq" id="WP_186914456.1">
    <property type="nucleotide sequence ID" value="NZ_JACOFZ010000001.1"/>
</dbReference>
<dbReference type="InterPro" id="IPR025282">
    <property type="entry name" value="DUF4214"/>
</dbReference>
<feature type="domain" description="Peptidase metallopeptidase" evidence="2">
    <location>
        <begin position="30"/>
        <end position="202"/>
    </location>
</feature>
<dbReference type="Pfam" id="PF00353">
    <property type="entry name" value="HemolysinCabind"/>
    <property type="match status" value="1"/>
</dbReference>
<organism evidence="3 4">
    <name type="scientific">Undibacterium nitidum</name>
    <dbReference type="NCBI Taxonomy" id="2762298"/>
    <lineage>
        <taxon>Bacteria</taxon>
        <taxon>Pseudomonadati</taxon>
        <taxon>Pseudomonadota</taxon>
        <taxon>Betaproteobacteria</taxon>
        <taxon>Burkholderiales</taxon>
        <taxon>Oxalobacteraceae</taxon>
        <taxon>Undibacterium</taxon>
    </lineage>
</organism>
<dbReference type="Proteomes" id="UP000627446">
    <property type="component" value="Unassembled WGS sequence"/>
</dbReference>
<evidence type="ECO:0000256" key="1">
    <source>
        <dbReference type="ARBA" id="ARBA00009490"/>
    </source>
</evidence>
<dbReference type="Pfam" id="PF13946">
    <property type="entry name" value="DUF4214"/>
    <property type="match status" value="1"/>
</dbReference>
<keyword evidence="4" id="KW-1185">Reference proteome</keyword>
<dbReference type="SMART" id="SM00235">
    <property type="entry name" value="ZnMc"/>
    <property type="match status" value="1"/>
</dbReference>
<dbReference type="SUPFAM" id="SSF55486">
    <property type="entry name" value="Metalloproteases ('zincins'), catalytic domain"/>
    <property type="match status" value="1"/>
</dbReference>
<gene>
    <name evidence="3" type="ORF">H8K36_06915</name>
</gene>
<dbReference type="GO" id="GO:0006508">
    <property type="term" value="P:proteolysis"/>
    <property type="evidence" value="ECO:0007669"/>
    <property type="project" value="InterPro"/>
</dbReference>
<protein>
    <submittedName>
        <fullName evidence="3">DUF4214 domain-containing protein</fullName>
    </submittedName>
</protein>
<dbReference type="Gene3D" id="1.10.3130.20">
    <property type="entry name" value="Phycobilisome linker domain"/>
    <property type="match status" value="1"/>
</dbReference>
<dbReference type="AlphaFoldDB" id="A0A923HL82"/>
<dbReference type="GO" id="GO:0008237">
    <property type="term" value="F:metallopeptidase activity"/>
    <property type="evidence" value="ECO:0007669"/>
    <property type="project" value="InterPro"/>
</dbReference>
<proteinExistence type="inferred from homology"/>
<dbReference type="GO" id="GO:0005509">
    <property type="term" value="F:calcium ion binding"/>
    <property type="evidence" value="ECO:0007669"/>
    <property type="project" value="InterPro"/>
</dbReference>
<dbReference type="InterPro" id="IPR034033">
    <property type="entry name" value="Serralysin-like"/>
</dbReference>
<dbReference type="EMBL" id="JACOFZ010000001">
    <property type="protein sequence ID" value="MBC3881097.1"/>
    <property type="molecule type" value="Genomic_DNA"/>
</dbReference>
<dbReference type="InterPro" id="IPR024079">
    <property type="entry name" value="MetalloPept_cat_dom_sf"/>
</dbReference>
<dbReference type="GO" id="GO:0008270">
    <property type="term" value="F:zinc ion binding"/>
    <property type="evidence" value="ECO:0007669"/>
    <property type="project" value="InterPro"/>
</dbReference>
<dbReference type="Pfam" id="PF13688">
    <property type="entry name" value="Reprolysin_5"/>
    <property type="match status" value="1"/>
</dbReference>
<dbReference type="CDD" id="cd04277">
    <property type="entry name" value="ZnMc_serralysin_like"/>
    <property type="match status" value="1"/>
</dbReference>
<accession>A0A923HL82</accession>
<dbReference type="InterPro" id="IPR001343">
    <property type="entry name" value="Hemolysn_Ca-bd"/>
</dbReference>
<comment type="similarity">
    <text evidence="1">Belongs to the peptidase M10B family.</text>
</comment>
<evidence type="ECO:0000259" key="2">
    <source>
        <dbReference type="SMART" id="SM00235"/>
    </source>
</evidence>
<evidence type="ECO:0000313" key="3">
    <source>
        <dbReference type="EMBL" id="MBC3881097.1"/>
    </source>
</evidence>
<evidence type="ECO:0000313" key="4">
    <source>
        <dbReference type="Proteomes" id="UP000627446"/>
    </source>
</evidence>
<name>A0A923HL82_9BURK</name>
<comment type="caution">
    <text evidence="3">The sequence shown here is derived from an EMBL/GenBank/DDBJ whole genome shotgun (WGS) entry which is preliminary data.</text>
</comment>
<dbReference type="InterPro" id="IPR038255">
    <property type="entry name" value="PBS_linker_sf"/>
</dbReference>
<dbReference type="SUPFAM" id="SSF51120">
    <property type="entry name" value="beta-Roll"/>
    <property type="match status" value="1"/>
</dbReference>